<keyword evidence="2" id="KW-1185">Reference proteome</keyword>
<evidence type="ECO:0000313" key="1">
    <source>
        <dbReference type="EMBL" id="MFC5653078.1"/>
    </source>
</evidence>
<dbReference type="InterPro" id="IPR045527">
    <property type="entry name" value="DUF6470"/>
</dbReference>
<dbReference type="Pfam" id="PF20074">
    <property type="entry name" value="DUF6470"/>
    <property type="match status" value="1"/>
</dbReference>
<proteinExistence type="predicted"/>
<reference evidence="2" key="1">
    <citation type="journal article" date="2019" name="Int. J. Syst. Evol. Microbiol.">
        <title>The Global Catalogue of Microorganisms (GCM) 10K type strain sequencing project: providing services to taxonomists for standard genome sequencing and annotation.</title>
        <authorList>
            <consortium name="The Broad Institute Genomics Platform"/>
            <consortium name="The Broad Institute Genome Sequencing Center for Infectious Disease"/>
            <person name="Wu L."/>
            <person name="Ma J."/>
        </authorList>
    </citation>
    <scope>NUCLEOTIDE SEQUENCE [LARGE SCALE GENOMIC DNA]</scope>
    <source>
        <strain evidence="2">CGMCC 1.3240</strain>
    </source>
</reference>
<accession>A0ABW0W5X7</accession>
<evidence type="ECO:0000313" key="2">
    <source>
        <dbReference type="Proteomes" id="UP001596047"/>
    </source>
</evidence>
<gene>
    <name evidence="1" type="ORF">ACFPYJ_29005</name>
</gene>
<name>A0ABW0W5X7_9BACL</name>
<organism evidence="1 2">
    <name type="scientific">Paenibacillus solisilvae</name>
    <dbReference type="NCBI Taxonomy" id="2486751"/>
    <lineage>
        <taxon>Bacteria</taxon>
        <taxon>Bacillati</taxon>
        <taxon>Bacillota</taxon>
        <taxon>Bacilli</taxon>
        <taxon>Bacillales</taxon>
        <taxon>Paenibacillaceae</taxon>
        <taxon>Paenibacillus</taxon>
    </lineage>
</organism>
<dbReference type="Proteomes" id="UP001596047">
    <property type="component" value="Unassembled WGS sequence"/>
</dbReference>
<sequence length="189" mass="21280">MKLPIIQAESQKGLIGIESRLGQYDIQSQPADMQVKTTPTQISVPLQMPELNLNQDRMWAAFNGGKPVEFVNRIYSQMPEIALQGIAHIVEKGNRMGDLRIKQNPIPDIALEDMLAGAPDVEVFGPVSFHSVDIDFTIHKPDVQIEAGKVDIQVQVHKPEINYQRGNFKVYMQQYPSIRFDVSGLDLRV</sequence>
<dbReference type="RefSeq" id="WP_379191733.1">
    <property type="nucleotide sequence ID" value="NZ_JBHSOW010000115.1"/>
</dbReference>
<protein>
    <submittedName>
        <fullName evidence="1">DUF6470 family protein</fullName>
    </submittedName>
</protein>
<dbReference type="EMBL" id="JBHSOW010000115">
    <property type="protein sequence ID" value="MFC5653078.1"/>
    <property type="molecule type" value="Genomic_DNA"/>
</dbReference>
<comment type="caution">
    <text evidence="1">The sequence shown here is derived from an EMBL/GenBank/DDBJ whole genome shotgun (WGS) entry which is preliminary data.</text>
</comment>